<dbReference type="EMBL" id="BMEY01000002">
    <property type="protein sequence ID" value="GGA65188.1"/>
    <property type="molecule type" value="Genomic_DNA"/>
</dbReference>
<evidence type="ECO:0000313" key="1">
    <source>
        <dbReference type="EMBL" id="GGA65188.1"/>
    </source>
</evidence>
<keyword evidence="2" id="KW-1185">Reference proteome</keyword>
<sequence>MEGDGYTQIRFAVNDNYDTVIFAEFDASIVESRILEDDYITIMGVSAGLMTYESTMGGNITIPSVIIDKIEQ</sequence>
<accession>A0A916W4C2</accession>
<reference evidence="1" key="2">
    <citation type="submission" date="2020-09" db="EMBL/GenBank/DDBJ databases">
        <authorList>
            <person name="Sun Q."/>
            <person name="Zhou Y."/>
        </authorList>
    </citation>
    <scope>NUCLEOTIDE SEQUENCE</scope>
    <source>
        <strain evidence="1">CGMCC 1.12408</strain>
    </source>
</reference>
<gene>
    <name evidence="1" type="ORF">GCM10008025_06300</name>
</gene>
<dbReference type="AlphaFoldDB" id="A0A916W4C2"/>
<reference evidence="1" key="1">
    <citation type="journal article" date="2014" name="Int. J. Syst. Evol. Microbiol.">
        <title>Complete genome sequence of Corynebacterium casei LMG S-19264T (=DSM 44701T), isolated from a smear-ripened cheese.</title>
        <authorList>
            <consortium name="US DOE Joint Genome Institute (JGI-PGF)"/>
            <person name="Walter F."/>
            <person name="Albersmeier A."/>
            <person name="Kalinowski J."/>
            <person name="Ruckert C."/>
        </authorList>
    </citation>
    <scope>NUCLEOTIDE SEQUENCE</scope>
    <source>
        <strain evidence="1">CGMCC 1.12408</strain>
    </source>
</reference>
<name>A0A916W4C2_9BACI</name>
<dbReference type="RefSeq" id="WP_308419762.1">
    <property type="nucleotide sequence ID" value="NZ_BMEY01000002.1"/>
</dbReference>
<organism evidence="1 2">
    <name type="scientific">Ornithinibacillus halotolerans</name>
    <dbReference type="NCBI Taxonomy" id="1274357"/>
    <lineage>
        <taxon>Bacteria</taxon>
        <taxon>Bacillati</taxon>
        <taxon>Bacillota</taxon>
        <taxon>Bacilli</taxon>
        <taxon>Bacillales</taxon>
        <taxon>Bacillaceae</taxon>
        <taxon>Ornithinibacillus</taxon>
    </lineage>
</organism>
<proteinExistence type="predicted"/>
<evidence type="ECO:0000313" key="2">
    <source>
        <dbReference type="Proteomes" id="UP000613512"/>
    </source>
</evidence>
<comment type="caution">
    <text evidence="1">The sequence shown here is derived from an EMBL/GenBank/DDBJ whole genome shotgun (WGS) entry which is preliminary data.</text>
</comment>
<protein>
    <submittedName>
        <fullName evidence="1">Uncharacterized protein</fullName>
    </submittedName>
</protein>
<dbReference type="Proteomes" id="UP000613512">
    <property type="component" value="Unassembled WGS sequence"/>
</dbReference>